<dbReference type="InterPro" id="IPR001209">
    <property type="entry name" value="Ribosomal_uS14"/>
</dbReference>
<dbReference type="PANTHER" id="PTHR19836">
    <property type="entry name" value="30S RIBOSOMAL PROTEIN S14"/>
    <property type="match status" value="1"/>
</dbReference>
<keyword evidence="2 5" id="KW-0689">Ribosomal protein</keyword>
<sequence>MAKQSVIQRELKRKTLIGKFAVQRSALLEELQKDPSFEKKLILQKRIQKLPRDTSRVRSRNRCAQTGRARGYFRHFDLSRHMLRDCGHVGLIPGLTKSSW</sequence>
<dbReference type="InterPro" id="IPR023036">
    <property type="entry name" value="Ribosomal_uS14_bac/plastid"/>
</dbReference>
<keyword evidence="5" id="KW-0934">Plastid</keyword>
<dbReference type="PROSITE" id="PS00527">
    <property type="entry name" value="RIBOSOMAL_S14"/>
    <property type="match status" value="1"/>
</dbReference>
<evidence type="ECO:0000313" key="6">
    <source>
        <dbReference type="EMBL" id="QOU10757.1"/>
    </source>
</evidence>
<dbReference type="HAMAP" id="MF_00537">
    <property type="entry name" value="Ribosomal_uS14_1"/>
    <property type="match status" value="1"/>
</dbReference>
<evidence type="ECO:0000256" key="3">
    <source>
        <dbReference type="ARBA" id="ARBA00023274"/>
    </source>
</evidence>
<protein>
    <recommendedName>
        <fullName evidence="4">Small ribosomal subunit protein uS14c</fullName>
    </recommendedName>
</protein>
<reference evidence="5" key="1">
    <citation type="journal article" date="2020" name="Front. Plant Sci.">
        <title>Comparative Plastid Genomics of Non-Photosynthetic Chrysophytes: Genome Reduction and Compaction.</title>
        <authorList>
            <person name="Kim J.I."/>
            <person name="Jeong M."/>
            <person name="Archibald J.M."/>
            <person name="Shin W."/>
        </authorList>
    </citation>
    <scope>NUCLEOTIDE SEQUENCE</scope>
    <source>
        <strain evidence="5">Baekdong012001B8</strain>
    </source>
</reference>
<accession>A0A7S6TCW2</accession>
<dbReference type="GO" id="GO:0006412">
    <property type="term" value="P:translation"/>
    <property type="evidence" value="ECO:0007669"/>
    <property type="project" value="InterPro"/>
</dbReference>
<geneLocation type="plastid" evidence="5"/>
<dbReference type="NCBIfam" id="NF006477">
    <property type="entry name" value="PRK08881.1"/>
    <property type="match status" value="1"/>
</dbReference>
<dbReference type="AlphaFoldDB" id="A0A7S6TCW2"/>
<gene>
    <name evidence="5" type="primary">rps14</name>
    <name evidence="5" type="ORF">SpumellaPt_p048</name>
    <name evidence="6" type="ORF">SpumellaPt_p059</name>
</gene>
<dbReference type="EMBL" id="MN935479">
    <property type="protein sequence ID" value="QOU10757.1"/>
    <property type="molecule type" value="Genomic_DNA"/>
</dbReference>
<keyword evidence="3" id="KW-0687">Ribonucleoprotein</keyword>
<proteinExistence type="inferred from homology"/>
<evidence type="ECO:0000256" key="1">
    <source>
        <dbReference type="ARBA" id="ARBA00009083"/>
    </source>
</evidence>
<comment type="similarity">
    <text evidence="1">Belongs to the universal ribosomal protein uS14 family.</text>
</comment>
<dbReference type="Pfam" id="PF00253">
    <property type="entry name" value="Ribosomal_S14"/>
    <property type="match status" value="1"/>
</dbReference>
<dbReference type="InterPro" id="IPR018271">
    <property type="entry name" value="Ribosomal_uS14_CS"/>
</dbReference>
<dbReference type="Gene3D" id="1.10.287.1480">
    <property type="match status" value="1"/>
</dbReference>
<dbReference type="GO" id="GO:0015935">
    <property type="term" value="C:small ribosomal subunit"/>
    <property type="evidence" value="ECO:0007669"/>
    <property type="project" value="TreeGrafter"/>
</dbReference>
<dbReference type="GO" id="GO:0005737">
    <property type="term" value="C:cytoplasm"/>
    <property type="evidence" value="ECO:0007669"/>
    <property type="project" value="UniProtKB-ARBA"/>
</dbReference>
<dbReference type="EMBL" id="MN935479">
    <property type="protein sequence ID" value="QOU10746.1"/>
    <property type="molecule type" value="Genomic_DNA"/>
</dbReference>
<organism evidence="5">
    <name type="scientific">Spumella sp. Baekdong012001B8</name>
    <dbReference type="NCBI Taxonomy" id="2782410"/>
    <lineage>
        <taxon>Eukaryota</taxon>
        <taxon>Sar</taxon>
        <taxon>Stramenopiles</taxon>
        <taxon>Ochrophyta</taxon>
        <taxon>Chrysophyceae</taxon>
        <taxon>Chromulinales</taxon>
        <taxon>Chromulinaceae</taxon>
        <taxon>Spumella</taxon>
    </lineage>
</organism>
<evidence type="ECO:0000313" key="5">
    <source>
        <dbReference type="EMBL" id="QOU10746.1"/>
    </source>
</evidence>
<evidence type="ECO:0000256" key="2">
    <source>
        <dbReference type="ARBA" id="ARBA00022980"/>
    </source>
</evidence>
<evidence type="ECO:0000256" key="4">
    <source>
        <dbReference type="ARBA" id="ARBA00035247"/>
    </source>
</evidence>
<dbReference type="FunFam" id="1.10.287.1480:FF:000001">
    <property type="entry name" value="30S ribosomal protein S14"/>
    <property type="match status" value="1"/>
</dbReference>
<name>A0A7S6TCW2_9STRA</name>
<dbReference type="SUPFAM" id="SSF57716">
    <property type="entry name" value="Glucocorticoid receptor-like (DNA-binding domain)"/>
    <property type="match status" value="1"/>
</dbReference>
<dbReference type="GO" id="GO:0003735">
    <property type="term" value="F:structural constituent of ribosome"/>
    <property type="evidence" value="ECO:0007669"/>
    <property type="project" value="InterPro"/>
</dbReference>
<dbReference type="PANTHER" id="PTHR19836:SF19">
    <property type="entry name" value="SMALL RIBOSOMAL SUBUNIT PROTEIN US14M"/>
    <property type="match status" value="1"/>
</dbReference>